<dbReference type="PANTHER" id="PTHR30472:SF24">
    <property type="entry name" value="FERRIC ENTEROBACTIN TRANSPORT SYSTEM PERMEASE PROTEIN FEPG"/>
    <property type="match status" value="1"/>
</dbReference>
<dbReference type="AlphaFoldDB" id="A0A916SCV4"/>
<keyword evidence="3" id="KW-0813">Transport</keyword>
<comment type="caution">
    <text evidence="10">The sequence shown here is derived from an EMBL/GenBank/DDBJ whole genome shotgun (WGS) entry which is preliminary data.</text>
</comment>
<dbReference type="PANTHER" id="PTHR30472">
    <property type="entry name" value="FERRIC ENTEROBACTIN TRANSPORT SYSTEM PERMEASE PROTEIN"/>
    <property type="match status" value="1"/>
</dbReference>
<keyword evidence="4" id="KW-1003">Cell membrane</keyword>
<evidence type="ECO:0000256" key="6">
    <source>
        <dbReference type="ARBA" id="ARBA00022989"/>
    </source>
</evidence>
<evidence type="ECO:0000256" key="4">
    <source>
        <dbReference type="ARBA" id="ARBA00022475"/>
    </source>
</evidence>
<name>A0A916SCV4_9MICO</name>
<feature type="transmembrane region" description="Helical" evidence="9">
    <location>
        <begin position="276"/>
        <end position="302"/>
    </location>
</feature>
<dbReference type="GO" id="GO:0033214">
    <property type="term" value="P:siderophore-iron import into cell"/>
    <property type="evidence" value="ECO:0007669"/>
    <property type="project" value="TreeGrafter"/>
</dbReference>
<dbReference type="InterPro" id="IPR000522">
    <property type="entry name" value="ABC_transptr_permease_BtuC"/>
</dbReference>
<comment type="similarity">
    <text evidence="2">Belongs to the binding-protein-dependent transport system permease family. FecCD subfamily.</text>
</comment>
<evidence type="ECO:0000256" key="5">
    <source>
        <dbReference type="ARBA" id="ARBA00022692"/>
    </source>
</evidence>
<protein>
    <submittedName>
        <fullName evidence="10">Iron-enterobactin transporter permease</fullName>
    </submittedName>
</protein>
<proteinExistence type="inferred from homology"/>
<dbReference type="EMBL" id="BMGB01000001">
    <property type="protein sequence ID" value="GGA93816.1"/>
    <property type="molecule type" value="Genomic_DNA"/>
</dbReference>
<feature type="transmembrane region" description="Helical" evidence="9">
    <location>
        <begin position="341"/>
        <end position="362"/>
    </location>
</feature>
<feature type="transmembrane region" description="Helical" evidence="9">
    <location>
        <begin position="48"/>
        <end position="69"/>
    </location>
</feature>
<evidence type="ECO:0000256" key="7">
    <source>
        <dbReference type="ARBA" id="ARBA00023136"/>
    </source>
</evidence>
<feature type="transmembrane region" description="Helical" evidence="9">
    <location>
        <begin position="212"/>
        <end position="229"/>
    </location>
</feature>
<dbReference type="GO" id="GO:0005886">
    <property type="term" value="C:plasma membrane"/>
    <property type="evidence" value="ECO:0007669"/>
    <property type="project" value="UniProtKB-SubCell"/>
</dbReference>
<reference evidence="10" key="2">
    <citation type="submission" date="2020-09" db="EMBL/GenBank/DDBJ databases">
        <authorList>
            <person name="Sun Q."/>
            <person name="Zhou Y."/>
        </authorList>
    </citation>
    <scope>NUCLEOTIDE SEQUENCE</scope>
    <source>
        <strain evidence="10">CGMCC 1.12813</strain>
    </source>
</reference>
<sequence>MNAVTDAAAGNAPAPDATSAQTAAAKARRSASSVRLPLLGTVVAKRQLVVLGSLAVALLVLSLVALGTGDYPLSVGQVVTAMFATDGGFATTIVLEWRLPRVLVALVFGAALALSGAVFQSLTRNPLGSPDIIGFATGSYTGALLVITLVGDSYLSTAGGAVVGGLASALVVYLLAYRRGIQGFRLIIVGIAVTAILHAFNTWLLLRAQVEVAMAASIWGAGSISLVGWEQALPAFAVLGVLAVLVLVLSGGLRQLELGDDAAKAHGMRVEPARLALLVVGVALIAVVTASSGPIAFVALAAPQIASRLTRSAGVPLVASALTGALLLLAADFVAQHVLPAAVPVGMVTVVIGGLYLIGLLISQARKQT</sequence>
<comment type="subcellular location">
    <subcellularLocation>
        <location evidence="1">Cell membrane</location>
        <topology evidence="1">Multi-pass membrane protein</topology>
    </subcellularLocation>
</comment>
<feature type="transmembrane region" description="Helical" evidence="9">
    <location>
        <begin position="236"/>
        <end position="256"/>
    </location>
</feature>
<evidence type="ECO:0000313" key="10">
    <source>
        <dbReference type="EMBL" id="GGA93816.1"/>
    </source>
</evidence>
<dbReference type="SUPFAM" id="SSF81345">
    <property type="entry name" value="ABC transporter involved in vitamin B12 uptake, BtuC"/>
    <property type="match status" value="1"/>
</dbReference>
<gene>
    <name evidence="10" type="primary">fepG</name>
    <name evidence="10" type="ORF">GCM10010979_05460</name>
</gene>
<dbReference type="GO" id="GO:0022857">
    <property type="term" value="F:transmembrane transporter activity"/>
    <property type="evidence" value="ECO:0007669"/>
    <property type="project" value="InterPro"/>
</dbReference>
<feature type="region of interest" description="Disordered" evidence="8">
    <location>
        <begin position="1"/>
        <end position="22"/>
    </location>
</feature>
<evidence type="ECO:0000313" key="11">
    <source>
        <dbReference type="Proteomes" id="UP000606922"/>
    </source>
</evidence>
<keyword evidence="7 9" id="KW-0472">Membrane</keyword>
<feature type="transmembrane region" description="Helical" evidence="9">
    <location>
        <begin position="314"/>
        <end position="335"/>
    </location>
</feature>
<feature type="transmembrane region" description="Helical" evidence="9">
    <location>
        <begin position="102"/>
        <end position="122"/>
    </location>
</feature>
<reference evidence="10" key="1">
    <citation type="journal article" date="2014" name="Int. J. Syst. Evol. Microbiol.">
        <title>Complete genome sequence of Corynebacterium casei LMG S-19264T (=DSM 44701T), isolated from a smear-ripened cheese.</title>
        <authorList>
            <consortium name="US DOE Joint Genome Institute (JGI-PGF)"/>
            <person name="Walter F."/>
            <person name="Albersmeier A."/>
            <person name="Kalinowski J."/>
            <person name="Ruckert C."/>
        </authorList>
    </citation>
    <scope>NUCLEOTIDE SEQUENCE</scope>
    <source>
        <strain evidence="10">CGMCC 1.12813</strain>
    </source>
</reference>
<evidence type="ECO:0000256" key="3">
    <source>
        <dbReference type="ARBA" id="ARBA00022448"/>
    </source>
</evidence>
<feature type="transmembrane region" description="Helical" evidence="9">
    <location>
        <begin position="154"/>
        <end position="176"/>
    </location>
</feature>
<dbReference type="Pfam" id="PF01032">
    <property type="entry name" value="FecCD"/>
    <property type="match status" value="1"/>
</dbReference>
<accession>A0A916SCV4</accession>
<evidence type="ECO:0000256" key="1">
    <source>
        <dbReference type="ARBA" id="ARBA00004651"/>
    </source>
</evidence>
<evidence type="ECO:0000256" key="8">
    <source>
        <dbReference type="SAM" id="MobiDB-lite"/>
    </source>
</evidence>
<dbReference type="Proteomes" id="UP000606922">
    <property type="component" value="Unassembled WGS sequence"/>
</dbReference>
<feature type="transmembrane region" description="Helical" evidence="9">
    <location>
        <begin position="183"/>
        <end position="206"/>
    </location>
</feature>
<evidence type="ECO:0000256" key="9">
    <source>
        <dbReference type="SAM" id="Phobius"/>
    </source>
</evidence>
<dbReference type="CDD" id="cd06550">
    <property type="entry name" value="TM_ABC_iron-siderophores_like"/>
    <property type="match status" value="1"/>
</dbReference>
<keyword evidence="11" id="KW-1185">Reference proteome</keyword>
<evidence type="ECO:0000256" key="2">
    <source>
        <dbReference type="ARBA" id="ARBA00007935"/>
    </source>
</evidence>
<organism evidence="10 11">
    <name type="scientific">Conyzicola nivalis</name>
    <dbReference type="NCBI Taxonomy" id="1477021"/>
    <lineage>
        <taxon>Bacteria</taxon>
        <taxon>Bacillati</taxon>
        <taxon>Actinomycetota</taxon>
        <taxon>Actinomycetes</taxon>
        <taxon>Micrococcales</taxon>
        <taxon>Microbacteriaceae</taxon>
        <taxon>Conyzicola</taxon>
    </lineage>
</organism>
<keyword evidence="6 9" id="KW-1133">Transmembrane helix</keyword>
<dbReference type="InterPro" id="IPR037294">
    <property type="entry name" value="ABC_BtuC-like"/>
</dbReference>
<keyword evidence="5 9" id="KW-0812">Transmembrane</keyword>
<dbReference type="Gene3D" id="1.10.3470.10">
    <property type="entry name" value="ABC transporter involved in vitamin B12 uptake, BtuC"/>
    <property type="match status" value="1"/>
</dbReference>